<dbReference type="Gene3D" id="3.30.70.2970">
    <property type="entry name" value="Protein of unknown function (DUF541), domain 2"/>
    <property type="match status" value="1"/>
</dbReference>
<dbReference type="EMBL" id="DWYS01000071">
    <property type="protein sequence ID" value="HJB07424.1"/>
    <property type="molecule type" value="Genomic_DNA"/>
</dbReference>
<feature type="signal peptide" evidence="1">
    <location>
        <begin position="1"/>
        <end position="30"/>
    </location>
</feature>
<dbReference type="PROSITE" id="PS51257">
    <property type="entry name" value="PROKAR_LIPOPROTEIN"/>
    <property type="match status" value="1"/>
</dbReference>
<dbReference type="GO" id="GO:0006974">
    <property type="term" value="P:DNA damage response"/>
    <property type="evidence" value="ECO:0007669"/>
    <property type="project" value="TreeGrafter"/>
</dbReference>
<reference evidence="2" key="1">
    <citation type="journal article" date="2021" name="PeerJ">
        <title>Extensive microbial diversity within the chicken gut microbiome revealed by metagenomics and culture.</title>
        <authorList>
            <person name="Gilroy R."/>
            <person name="Ravi A."/>
            <person name="Getino M."/>
            <person name="Pursley I."/>
            <person name="Horton D.L."/>
            <person name="Alikhan N.F."/>
            <person name="Baker D."/>
            <person name="Gharbi K."/>
            <person name="Hall N."/>
            <person name="Watson M."/>
            <person name="Adriaenssens E.M."/>
            <person name="Foster-Nyarko E."/>
            <person name="Jarju S."/>
            <person name="Secka A."/>
            <person name="Antonio M."/>
            <person name="Oren A."/>
            <person name="Chaudhuri R.R."/>
            <person name="La Ragione R."/>
            <person name="Hildebrand F."/>
            <person name="Pallen M.J."/>
        </authorList>
    </citation>
    <scope>NUCLEOTIDE SEQUENCE</scope>
    <source>
        <strain evidence="2">CHK188-4685</strain>
    </source>
</reference>
<dbReference type="InterPro" id="IPR007497">
    <property type="entry name" value="SIMPL/DUF541"/>
</dbReference>
<evidence type="ECO:0000313" key="3">
    <source>
        <dbReference type="Proteomes" id="UP000886804"/>
    </source>
</evidence>
<protein>
    <submittedName>
        <fullName evidence="2">SIMPL domain-containing protein</fullName>
    </submittedName>
</protein>
<dbReference type="Gene3D" id="3.30.110.170">
    <property type="entry name" value="Protein of unknown function (DUF541), domain 1"/>
    <property type="match status" value="1"/>
</dbReference>
<comment type="caution">
    <text evidence="2">The sequence shown here is derived from an EMBL/GenBank/DDBJ whole genome shotgun (WGS) entry which is preliminary data.</text>
</comment>
<sequence length="257" mass="26979">MERKGTNRFFIPAVLTAAAMAAAGLSGCGAQGGQTLQIQGEESQDQIVVTGQDKVTAVPDMAEMVFAVRTQASTAQECQQKNGEDLNAAIEVLKGLGIEESSMQTSSYGMDPIYDWNSSTQEITGYEMRTSLTVSDVPIGQAGEVISQAVAAGVNSLDSVSYFCSSYDENYQEALTRAVEMARTKAQALAEAGGRTLGNVVNIEEYGYNPSQRYASGGSRNLAVAETAAAGSSAADMGVMPGEVDVEAQVTVTFSME</sequence>
<name>A0A9D2L7H1_9FIRM</name>
<organism evidence="2 3">
    <name type="scientific">Candidatus Enterocloster faecavium</name>
    <dbReference type="NCBI Taxonomy" id="2838560"/>
    <lineage>
        <taxon>Bacteria</taxon>
        <taxon>Bacillati</taxon>
        <taxon>Bacillota</taxon>
        <taxon>Clostridia</taxon>
        <taxon>Lachnospirales</taxon>
        <taxon>Lachnospiraceae</taxon>
        <taxon>Enterocloster</taxon>
    </lineage>
</organism>
<proteinExistence type="predicted"/>
<reference evidence="2" key="2">
    <citation type="submission" date="2021-04" db="EMBL/GenBank/DDBJ databases">
        <authorList>
            <person name="Gilroy R."/>
        </authorList>
    </citation>
    <scope>NUCLEOTIDE SEQUENCE</scope>
    <source>
        <strain evidence="2">CHK188-4685</strain>
    </source>
</reference>
<dbReference type="InterPro" id="IPR052022">
    <property type="entry name" value="26kDa_periplasmic_antigen"/>
</dbReference>
<dbReference type="PANTHER" id="PTHR34387:SF1">
    <property type="entry name" value="PERIPLASMIC IMMUNOGENIC PROTEIN"/>
    <property type="match status" value="1"/>
</dbReference>
<dbReference type="PANTHER" id="PTHR34387">
    <property type="entry name" value="SLR1258 PROTEIN"/>
    <property type="match status" value="1"/>
</dbReference>
<keyword evidence="1" id="KW-0732">Signal</keyword>
<evidence type="ECO:0000256" key="1">
    <source>
        <dbReference type="SAM" id="SignalP"/>
    </source>
</evidence>
<feature type="chain" id="PRO_5039638159" evidence="1">
    <location>
        <begin position="31"/>
        <end position="257"/>
    </location>
</feature>
<evidence type="ECO:0000313" key="2">
    <source>
        <dbReference type="EMBL" id="HJB07424.1"/>
    </source>
</evidence>
<dbReference type="AlphaFoldDB" id="A0A9D2L7H1"/>
<accession>A0A9D2L7H1</accession>
<dbReference type="Proteomes" id="UP000886804">
    <property type="component" value="Unassembled WGS sequence"/>
</dbReference>
<dbReference type="Pfam" id="PF04402">
    <property type="entry name" value="SIMPL"/>
    <property type="match status" value="1"/>
</dbReference>
<gene>
    <name evidence="2" type="ORF">H9716_06095</name>
</gene>